<dbReference type="Proteomes" id="UP000510621">
    <property type="component" value="Chromosome"/>
</dbReference>
<keyword evidence="3" id="KW-1185">Reference proteome</keyword>
<evidence type="ECO:0000313" key="2">
    <source>
        <dbReference type="EMBL" id="QLQ33612.1"/>
    </source>
</evidence>
<dbReference type="KEGG" id="this:HZT40_20660"/>
<organism evidence="2 3">
    <name type="scientific">Candidatus Thiothrix singaporensis</name>
    <dbReference type="NCBI Taxonomy" id="2799669"/>
    <lineage>
        <taxon>Bacteria</taxon>
        <taxon>Pseudomonadati</taxon>
        <taxon>Pseudomonadota</taxon>
        <taxon>Gammaproteobacteria</taxon>
        <taxon>Thiotrichales</taxon>
        <taxon>Thiotrichaceae</taxon>
        <taxon>Thiothrix</taxon>
    </lineage>
</organism>
<proteinExistence type="predicted"/>
<protein>
    <submittedName>
        <fullName evidence="2">Uncharacterized protein</fullName>
    </submittedName>
</protein>
<feature type="compositionally biased region" description="Basic and acidic residues" evidence="1">
    <location>
        <begin position="35"/>
        <end position="56"/>
    </location>
</feature>
<feature type="compositionally biased region" description="Polar residues" evidence="1">
    <location>
        <begin position="99"/>
        <end position="110"/>
    </location>
</feature>
<name>A0A7L6AX85_9GAMM</name>
<evidence type="ECO:0000256" key="1">
    <source>
        <dbReference type="SAM" id="MobiDB-lite"/>
    </source>
</evidence>
<sequence length="116" mass="13380">MANTDDDQNQGFSKLQLKLQDQRDIIEGLEQTKQRLQDANKEQGKALDNQTKEHATLKQAHQDLLLKLQTREHQVNNRNTTRKTSGGRKKTTSGKSPRSRTPTPKANSNCKRWRWS</sequence>
<feature type="region of interest" description="Disordered" evidence="1">
    <location>
        <begin position="35"/>
        <end position="116"/>
    </location>
</feature>
<reference evidence="2" key="1">
    <citation type="submission" date="2020-06" db="EMBL/GenBank/DDBJ databases">
        <title>Analysis procedures for assessing recovery of high quality, complete, closed genomes from Nanopore long read metagenome sequencing.</title>
        <authorList>
            <person name="Bessarab I."/>
            <person name="Arumugam K."/>
            <person name="Haryono M."/>
            <person name="Liu X."/>
            <person name="Roy S."/>
            <person name="Zuniga-Montanez R.E."/>
            <person name="Qiu G."/>
            <person name="Drautz-Moses D.I."/>
            <person name="Law Y.Y."/>
            <person name="Wuertz S."/>
            <person name="Lauro F.M."/>
            <person name="Huson D.H."/>
            <person name="Williams R.B."/>
        </authorList>
    </citation>
    <scope>NUCLEOTIDE SEQUENCE [LARGE SCALE GENOMIC DNA]</scope>
    <source>
        <strain evidence="2">SSD2</strain>
    </source>
</reference>
<gene>
    <name evidence="2" type="ORF">HZT40_20660</name>
</gene>
<feature type="region of interest" description="Disordered" evidence="1">
    <location>
        <begin position="1"/>
        <end position="20"/>
    </location>
</feature>
<accession>A0A7L6AX85</accession>
<evidence type="ECO:0000313" key="3">
    <source>
        <dbReference type="Proteomes" id="UP000510621"/>
    </source>
</evidence>
<dbReference type="EMBL" id="CP059265">
    <property type="protein sequence ID" value="QLQ33612.1"/>
    <property type="molecule type" value="Genomic_DNA"/>
</dbReference>
<dbReference type="AlphaFoldDB" id="A0A7L6AX85"/>